<comment type="subcellular location">
    <subcellularLocation>
        <location evidence="1">Periplasm</location>
    </subcellularLocation>
</comment>
<evidence type="ECO:0000256" key="2">
    <source>
        <dbReference type="ARBA" id="ARBA00010541"/>
    </source>
</evidence>
<dbReference type="InterPro" id="IPR001940">
    <property type="entry name" value="Peptidase_S1C"/>
</dbReference>
<keyword evidence="4" id="KW-0732">Signal</keyword>
<proteinExistence type="inferred from homology"/>
<sequence length="499" mass="52944">MKSSEKMMRNSRPRLLLAKSILAGAAAAVMVAGAQAQAPRLMAPPVAADGTLSFADLVERVSPAVVSILVEREVQRPVLPSQFEEFFNYRFGAPNGDSQRDPFEDDGTRRMQAEGSGFFIDREGHIVTNNHVVADADSVKVRLPNGDELEAEVVGADPLTDLAVLKVKANPKQPFVEFAEDVKLRVGDWVVAVGNPFGLGGTVTSGIVSAIGGQNRENQYLDFIQIDAPINRGNSGGPTFDLKGRVVGVNTAIFSPNGGSVGIGFAIPAKVARDTVAQLIANGSVTRGWLGIQLQEVTTEIAAALGLKERGGVLVAEVMDDTPAKKSGLESGDVILGVSGVDVASPNALSRRVASFSPGKKIQLKILRDGKKRNITVTLGERDGETVVENDEPANDNDTLASDVGLRVTELNDALRMQYRVPDDVEGVVVTGVRPGSPAQDAGLRTGAVILQIDGEDVRTGKALRDKINNAKKEGKEAVLLRMQLGANRQFSALSLDKD</sequence>
<accession>A0A3B0S273</accession>
<evidence type="ECO:0000259" key="9">
    <source>
        <dbReference type="PROSITE" id="PS50106"/>
    </source>
</evidence>
<dbReference type="Gene3D" id="2.40.10.120">
    <property type="match status" value="1"/>
</dbReference>
<evidence type="ECO:0000256" key="5">
    <source>
        <dbReference type="ARBA" id="ARBA00022737"/>
    </source>
</evidence>
<dbReference type="Pfam" id="PF13180">
    <property type="entry name" value="PDZ_2"/>
    <property type="match status" value="1"/>
</dbReference>
<comment type="similarity">
    <text evidence="2">Belongs to the peptidase S1C family.</text>
</comment>
<evidence type="ECO:0000256" key="8">
    <source>
        <dbReference type="ARBA" id="ARBA00022825"/>
    </source>
</evidence>
<gene>
    <name evidence="10" type="ORF">MNBD_ALPHA05-632</name>
</gene>
<evidence type="ECO:0000313" key="10">
    <source>
        <dbReference type="EMBL" id="VAV94946.1"/>
    </source>
</evidence>
<dbReference type="InterPro" id="IPR001478">
    <property type="entry name" value="PDZ"/>
</dbReference>
<feature type="domain" description="PDZ" evidence="9">
    <location>
        <begin position="387"/>
        <end position="486"/>
    </location>
</feature>
<dbReference type="EMBL" id="UOEH01000152">
    <property type="protein sequence ID" value="VAV94946.1"/>
    <property type="molecule type" value="Genomic_DNA"/>
</dbReference>
<dbReference type="GO" id="GO:0006508">
    <property type="term" value="P:proteolysis"/>
    <property type="evidence" value="ECO:0007669"/>
    <property type="project" value="UniProtKB-KW"/>
</dbReference>
<feature type="domain" description="PDZ" evidence="9">
    <location>
        <begin position="291"/>
        <end position="370"/>
    </location>
</feature>
<dbReference type="GO" id="GO:0004252">
    <property type="term" value="F:serine-type endopeptidase activity"/>
    <property type="evidence" value="ECO:0007669"/>
    <property type="project" value="InterPro"/>
</dbReference>
<keyword evidence="8" id="KW-0720">Serine protease</keyword>
<dbReference type="Pfam" id="PF17820">
    <property type="entry name" value="PDZ_6"/>
    <property type="match status" value="1"/>
</dbReference>
<keyword evidence="5" id="KW-0677">Repeat</keyword>
<dbReference type="InterPro" id="IPR036034">
    <property type="entry name" value="PDZ_sf"/>
</dbReference>
<dbReference type="GO" id="GO:0042597">
    <property type="term" value="C:periplasmic space"/>
    <property type="evidence" value="ECO:0007669"/>
    <property type="project" value="UniProtKB-SubCell"/>
</dbReference>
<dbReference type="InterPro" id="IPR041489">
    <property type="entry name" value="PDZ_6"/>
</dbReference>
<evidence type="ECO:0000256" key="7">
    <source>
        <dbReference type="ARBA" id="ARBA00022801"/>
    </source>
</evidence>
<dbReference type="SMART" id="SM00228">
    <property type="entry name" value="PDZ"/>
    <property type="match status" value="2"/>
</dbReference>
<evidence type="ECO:0000256" key="6">
    <source>
        <dbReference type="ARBA" id="ARBA00022764"/>
    </source>
</evidence>
<dbReference type="Gene3D" id="2.30.42.10">
    <property type="match status" value="2"/>
</dbReference>
<reference evidence="10" key="1">
    <citation type="submission" date="2018-06" db="EMBL/GenBank/DDBJ databases">
        <authorList>
            <person name="Zhirakovskaya E."/>
        </authorList>
    </citation>
    <scope>NUCLEOTIDE SEQUENCE</scope>
</reference>
<keyword evidence="7" id="KW-0378">Hydrolase</keyword>
<dbReference type="InterPro" id="IPR009003">
    <property type="entry name" value="Peptidase_S1_PA"/>
</dbReference>
<dbReference type="SUPFAM" id="SSF50156">
    <property type="entry name" value="PDZ domain-like"/>
    <property type="match status" value="2"/>
</dbReference>
<keyword evidence="6" id="KW-0574">Periplasm</keyword>
<evidence type="ECO:0000256" key="1">
    <source>
        <dbReference type="ARBA" id="ARBA00004418"/>
    </source>
</evidence>
<evidence type="ECO:0000256" key="4">
    <source>
        <dbReference type="ARBA" id="ARBA00022729"/>
    </source>
</evidence>
<name>A0A3B0S273_9ZZZZ</name>
<organism evidence="10">
    <name type="scientific">hydrothermal vent metagenome</name>
    <dbReference type="NCBI Taxonomy" id="652676"/>
    <lineage>
        <taxon>unclassified sequences</taxon>
        <taxon>metagenomes</taxon>
        <taxon>ecological metagenomes</taxon>
    </lineage>
</organism>
<protein>
    <submittedName>
        <fullName evidence="10">HtrA protease/chaperone protein</fullName>
    </submittedName>
</protein>
<evidence type="ECO:0000256" key="3">
    <source>
        <dbReference type="ARBA" id="ARBA00022670"/>
    </source>
</evidence>
<dbReference type="Pfam" id="PF13365">
    <property type="entry name" value="Trypsin_2"/>
    <property type="match status" value="1"/>
</dbReference>
<dbReference type="SUPFAM" id="SSF50494">
    <property type="entry name" value="Trypsin-like serine proteases"/>
    <property type="match status" value="1"/>
</dbReference>
<dbReference type="PRINTS" id="PR00834">
    <property type="entry name" value="PROTEASES2C"/>
</dbReference>
<dbReference type="PROSITE" id="PS50106">
    <property type="entry name" value="PDZ"/>
    <property type="match status" value="2"/>
</dbReference>
<dbReference type="NCBIfam" id="TIGR02037">
    <property type="entry name" value="degP_htrA_DO"/>
    <property type="match status" value="1"/>
</dbReference>
<dbReference type="PANTHER" id="PTHR22939">
    <property type="entry name" value="SERINE PROTEASE FAMILY S1C HTRA-RELATED"/>
    <property type="match status" value="1"/>
</dbReference>
<dbReference type="CDD" id="cd10839">
    <property type="entry name" value="cpPDZ1_DegP-like"/>
    <property type="match status" value="1"/>
</dbReference>
<dbReference type="InterPro" id="IPR011782">
    <property type="entry name" value="Pept_S1C_Do"/>
</dbReference>
<dbReference type="AlphaFoldDB" id="A0A3B0S273"/>
<dbReference type="PANTHER" id="PTHR22939:SF129">
    <property type="entry name" value="SERINE PROTEASE HTRA2, MITOCHONDRIAL"/>
    <property type="match status" value="1"/>
</dbReference>
<keyword evidence="3 10" id="KW-0645">Protease</keyword>